<comment type="caution">
    <text evidence="2">The sequence shown here is derived from an EMBL/GenBank/DDBJ whole genome shotgun (WGS) entry which is preliminary data.</text>
</comment>
<gene>
    <name evidence="2" type="ORF">PIB30_061482</name>
</gene>
<sequence length="109" mass="12646">MAILPIAVPRTKFVGKRPTSSRTRSGRAAVAEREPSPLNEISFDSREHYERSKLIFNRKILHERNTVYLQGRQIPIAENDIHYFLGINEDSVSKEEDAYCEYHILSDQQ</sequence>
<name>A0ABU6ZJI5_9FABA</name>
<evidence type="ECO:0000313" key="2">
    <source>
        <dbReference type="EMBL" id="MED6222133.1"/>
    </source>
</evidence>
<protein>
    <submittedName>
        <fullName evidence="2">Uncharacterized protein</fullName>
    </submittedName>
</protein>
<proteinExistence type="predicted"/>
<keyword evidence="3" id="KW-1185">Reference proteome</keyword>
<dbReference type="EMBL" id="JASCZI010272418">
    <property type="protein sequence ID" value="MED6222133.1"/>
    <property type="molecule type" value="Genomic_DNA"/>
</dbReference>
<accession>A0ABU6ZJI5</accession>
<feature type="region of interest" description="Disordered" evidence="1">
    <location>
        <begin position="14"/>
        <end position="35"/>
    </location>
</feature>
<dbReference type="Proteomes" id="UP001341840">
    <property type="component" value="Unassembled WGS sequence"/>
</dbReference>
<organism evidence="2 3">
    <name type="scientific">Stylosanthes scabra</name>
    <dbReference type="NCBI Taxonomy" id="79078"/>
    <lineage>
        <taxon>Eukaryota</taxon>
        <taxon>Viridiplantae</taxon>
        <taxon>Streptophyta</taxon>
        <taxon>Embryophyta</taxon>
        <taxon>Tracheophyta</taxon>
        <taxon>Spermatophyta</taxon>
        <taxon>Magnoliopsida</taxon>
        <taxon>eudicotyledons</taxon>
        <taxon>Gunneridae</taxon>
        <taxon>Pentapetalae</taxon>
        <taxon>rosids</taxon>
        <taxon>fabids</taxon>
        <taxon>Fabales</taxon>
        <taxon>Fabaceae</taxon>
        <taxon>Papilionoideae</taxon>
        <taxon>50 kb inversion clade</taxon>
        <taxon>dalbergioids sensu lato</taxon>
        <taxon>Dalbergieae</taxon>
        <taxon>Pterocarpus clade</taxon>
        <taxon>Stylosanthes</taxon>
    </lineage>
</organism>
<evidence type="ECO:0000256" key="1">
    <source>
        <dbReference type="SAM" id="MobiDB-lite"/>
    </source>
</evidence>
<evidence type="ECO:0000313" key="3">
    <source>
        <dbReference type="Proteomes" id="UP001341840"/>
    </source>
</evidence>
<reference evidence="2 3" key="1">
    <citation type="journal article" date="2023" name="Plants (Basel)">
        <title>Bridging the Gap: Combining Genomics and Transcriptomics Approaches to Understand Stylosanthes scabra, an Orphan Legume from the Brazilian Caatinga.</title>
        <authorList>
            <person name="Ferreira-Neto J.R.C."/>
            <person name="da Silva M.D."/>
            <person name="Binneck E."/>
            <person name="de Melo N.F."/>
            <person name="da Silva R.H."/>
            <person name="de Melo A.L.T.M."/>
            <person name="Pandolfi V."/>
            <person name="Bustamante F.O."/>
            <person name="Brasileiro-Vidal A.C."/>
            <person name="Benko-Iseppon A.M."/>
        </authorList>
    </citation>
    <scope>NUCLEOTIDE SEQUENCE [LARGE SCALE GENOMIC DNA]</scope>
    <source>
        <tissue evidence="2">Leaves</tissue>
    </source>
</reference>